<evidence type="ECO:0000313" key="2">
    <source>
        <dbReference type="Proteomes" id="UP000023152"/>
    </source>
</evidence>
<dbReference type="EMBL" id="ASPP01005446">
    <property type="protein sequence ID" value="ETO30499.1"/>
    <property type="molecule type" value="Genomic_DNA"/>
</dbReference>
<name>X6NXF1_RETFI</name>
<accession>X6NXF1</accession>
<reference evidence="1 2" key="1">
    <citation type="journal article" date="2013" name="Curr. Biol.">
        <title>The Genome of the Foraminiferan Reticulomyxa filosa.</title>
        <authorList>
            <person name="Glockner G."/>
            <person name="Hulsmann N."/>
            <person name="Schleicher M."/>
            <person name="Noegel A.A."/>
            <person name="Eichinger L."/>
            <person name="Gallinger C."/>
            <person name="Pawlowski J."/>
            <person name="Sierra R."/>
            <person name="Euteneuer U."/>
            <person name="Pillet L."/>
            <person name="Moustafa A."/>
            <person name="Platzer M."/>
            <person name="Groth M."/>
            <person name="Szafranski K."/>
            <person name="Schliwa M."/>
        </authorList>
    </citation>
    <scope>NUCLEOTIDE SEQUENCE [LARGE SCALE GENOMIC DNA]</scope>
</reference>
<protein>
    <submittedName>
        <fullName evidence="1">Uncharacterized protein</fullName>
    </submittedName>
</protein>
<organism evidence="1 2">
    <name type="scientific">Reticulomyxa filosa</name>
    <dbReference type="NCBI Taxonomy" id="46433"/>
    <lineage>
        <taxon>Eukaryota</taxon>
        <taxon>Sar</taxon>
        <taxon>Rhizaria</taxon>
        <taxon>Retaria</taxon>
        <taxon>Foraminifera</taxon>
        <taxon>Monothalamids</taxon>
        <taxon>Reticulomyxidae</taxon>
        <taxon>Reticulomyxa</taxon>
    </lineage>
</organism>
<keyword evidence="2" id="KW-1185">Reference proteome</keyword>
<evidence type="ECO:0000313" key="1">
    <source>
        <dbReference type="EMBL" id="ETO30499.1"/>
    </source>
</evidence>
<proteinExistence type="predicted"/>
<comment type="caution">
    <text evidence="1">The sequence shown here is derived from an EMBL/GenBank/DDBJ whole genome shotgun (WGS) entry which is preliminary data.</text>
</comment>
<sequence>MAKKEGTENKVKKHQGQVTKKKSFFCDKITKKKDLFNFLQNKFCCYKSIFSTFLLFQKGQIPKNATKRSFFYPLKSKIKKNNKNKQNFTYAFLIHKNYSKFKISLICIHPQTLIVPS</sequence>
<dbReference type="Proteomes" id="UP000023152">
    <property type="component" value="Unassembled WGS sequence"/>
</dbReference>
<gene>
    <name evidence="1" type="ORF">RFI_06622</name>
</gene>
<dbReference type="AlphaFoldDB" id="X6NXF1"/>